<organism evidence="2 3">
    <name type="scientific">Cucurbita argyrosperma subsp. sororia</name>
    <dbReference type="NCBI Taxonomy" id="37648"/>
    <lineage>
        <taxon>Eukaryota</taxon>
        <taxon>Viridiplantae</taxon>
        <taxon>Streptophyta</taxon>
        <taxon>Embryophyta</taxon>
        <taxon>Tracheophyta</taxon>
        <taxon>Spermatophyta</taxon>
        <taxon>Magnoliopsida</taxon>
        <taxon>eudicotyledons</taxon>
        <taxon>Gunneridae</taxon>
        <taxon>Pentapetalae</taxon>
        <taxon>rosids</taxon>
        <taxon>fabids</taxon>
        <taxon>Cucurbitales</taxon>
        <taxon>Cucurbitaceae</taxon>
        <taxon>Cucurbiteae</taxon>
        <taxon>Cucurbita</taxon>
    </lineage>
</organism>
<evidence type="ECO:0000313" key="2">
    <source>
        <dbReference type="EMBL" id="KAG6601309.1"/>
    </source>
</evidence>
<dbReference type="AlphaFoldDB" id="A0AAV6NQ81"/>
<comment type="caution">
    <text evidence="2">The sequence shown here is derived from an EMBL/GenBank/DDBJ whole genome shotgun (WGS) entry which is preliminary data.</text>
</comment>
<protein>
    <submittedName>
        <fullName evidence="2">Uncharacterized protein</fullName>
    </submittedName>
</protein>
<gene>
    <name evidence="2" type="ORF">SDJN03_06542</name>
</gene>
<accession>A0AAV6NQ81</accession>
<evidence type="ECO:0000313" key="3">
    <source>
        <dbReference type="Proteomes" id="UP000685013"/>
    </source>
</evidence>
<name>A0AAV6NQ81_9ROSI</name>
<keyword evidence="3" id="KW-1185">Reference proteome</keyword>
<feature type="non-terminal residue" evidence="2">
    <location>
        <position position="1"/>
    </location>
</feature>
<proteinExistence type="predicted"/>
<reference evidence="2 3" key="1">
    <citation type="journal article" date="2021" name="Hortic Res">
        <title>The domestication of Cucurbita argyrosperma as revealed by the genome of its wild relative.</title>
        <authorList>
            <person name="Barrera-Redondo J."/>
            <person name="Sanchez-de la Vega G."/>
            <person name="Aguirre-Liguori J.A."/>
            <person name="Castellanos-Morales G."/>
            <person name="Gutierrez-Guerrero Y.T."/>
            <person name="Aguirre-Dugua X."/>
            <person name="Aguirre-Planter E."/>
            <person name="Tenaillon M.I."/>
            <person name="Lira-Saade R."/>
            <person name="Eguiarte L.E."/>
        </authorList>
    </citation>
    <scope>NUCLEOTIDE SEQUENCE [LARGE SCALE GENOMIC DNA]</scope>
    <source>
        <strain evidence="2">JBR-2021</strain>
    </source>
</reference>
<sequence>MSMHPFQLFKFVDYSPENATFSSLPSAPSQPPPQPPWPSFPTSFNHPHLAARANFPQNATPHSPVGWWVHRSLLKLRGTERAGSDCCTNCLCEKLGNFRQGLGVQINW</sequence>
<feature type="compositionally biased region" description="Pro residues" evidence="1">
    <location>
        <begin position="28"/>
        <end position="39"/>
    </location>
</feature>
<dbReference type="Proteomes" id="UP000685013">
    <property type="component" value="Chromosome 4"/>
</dbReference>
<evidence type="ECO:0000256" key="1">
    <source>
        <dbReference type="SAM" id="MobiDB-lite"/>
    </source>
</evidence>
<feature type="region of interest" description="Disordered" evidence="1">
    <location>
        <begin position="19"/>
        <end position="44"/>
    </location>
</feature>
<dbReference type="EMBL" id="JAGKQH010000004">
    <property type="protein sequence ID" value="KAG6601309.1"/>
    <property type="molecule type" value="Genomic_DNA"/>
</dbReference>